<dbReference type="AlphaFoldDB" id="A0A8S3XDV5"/>
<dbReference type="GO" id="GO:0006313">
    <property type="term" value="P:DNA transposition"/>
    <property type="evidence" value="ECO:0007669"/>
    <property type="project" value="InterPro"/>
</dbReference>
<dbReference type="GO" id="GO:0003677">
    <property type="term" value="F:DNA binding"/>
    <property type="evidence" value="ECO:0007669"/>
    <property type="project" value="InterPro"/>
</dbReference>
<reference evidence="1" key="1">
    <citation type="submission" date="2021-04" db="EMBL/GenBank/DDBJ databases">
        <authorList>
            <person name="Tunstrom K."/>
        </authorList>
    </citation>
    <scope>NUCLEOTIDE SEQUENCE</scope>
</reference>
<keyword evidence="2" id="KW-1185">Reference proteome</keyword>
<organism evidence="1 2">
    <name type="scientific">Parnassius apollo</name>
    <name type="common">Apollo butterfly</name>
    <name type="synonym">Papilio apollo</name>
    <dbReference type="NCBI Taxonomy" id="110799"/>
    <lineage>
        <taxon>Eukaryota</taxon>
        <taxon>Metazoa</taxon>
        <taxon>Ecdysozoa</taxon>
        <taxon>Arthropoda</taxon>
        <taxon>Hexapoda</taxon>
        <taxon>Insecta</taxon>
        <taxon>Pterygota</taxon>
        <taxon>Neoptera</taxon>
        <taxon>Endopterygota</taxon>
        <taxon>Lepidoptera</taxon>
        <taxon>Glossata</taxon>
        <taxon>Ditrysia</taxon>
        <taxon>Papilionoidea</taxon>
        <taxon>Papilionidae</taxon>
        <taxon>Parnassiinae</taxon>
        <taxon>Parnassini</taxon>
        <taxon>Parnassius</taxon>
        <taxon>Parnassius</taxon>
    </lineage>
</organism>
<dbReference type="Pfam" id="PF01527">
    <property type="entry name" value="HTH_Tnp_1"/>
    <property type="match status" value="1"/>
</dbReference>
<dbReference type="GO" id="GO:0004803">
    <property type="term" value="F:transposase activity"/>
    <property type="evidence" value="ECO:0007669"/>
    <property type="project" value="InterPro"/>
</dbReference>
<evidence type="ECO:0000313" key="1">
    <source>
        <dbReference type="EMBL" id="CAG5019037.1"/>
    </source>
</evidence>
<proteinExistence type="predicted"/>
<dbReference type="OrthoDB" id="6925419at2759"/>
<dbReference type="EMBL" id="CAJQZP010001128">
    <property type="protein sequence ID" value="CAG5019037.1"/>
    <property type="molecule type" value="Genomic_DNA"/>
</dbReference>
<protein>
    <submittedName>
        <fullName evidence="1">(apollo) hypothetical protein</fullName>
    </submittedName>
</protein>
<accession>A0A8S3XDV5</accession>
<evidence type="ECO:0000313" key="2">
    <source>
        <dbReference type="Proteomes" id="UP000691718"/>
    </source>
</evidence>
<comment type="caution">
    <text evidence="1">The sequence shown here is derived from an EMBL/GenBank/DDBJ whole genome shotgun (WGS) entry which is preliminary data.</text>
</comment>
<gene>
    <name evidence="1" type="ORF">PAPOLLO_LOCUS16973</name>
</gene>
<sequence length="104" mass="12256">MPRVYKPDPHGKRFKKYSKELIEQALREYNEGSNSLSNVAEKFQINKSVLYRHSIINVKTQGDQTVISKETELQFIKYINVCAEWGYPMELYDLSVLVKIIWID</sequence>
<dbReference type="Proteomes" id="UP000691718">
    <property type="component" value="Unassembled WGS sequence"/>
</dbReference>
<name>A0A8S3XDV5_PARAO</name>
<dbReference type="InterPro" id="IPR002514">
    <property type="entry name" value="Transposase_8"/>
</dbReference>